<accession>A0A8H4WAM1</accession>
<evidence type="ECO:0000313" key="13">
    <source>
        <dbReference type="EMBL" id="KAF4637004.1"/>
    </source>
</evidence>
<keyword evidence="6" id="KW-0479">Metal-binding</keyword>
<dbReference type="InterPro" id="IPR036615">
    <property type="entry name" value="Mur_ligase_C_dom_sf"/>
</dbReference>
<evidence type="ECO:0000256" key="1">
    <source>
        <dbReference type="ARBA" id="ARBA00005150"/>
    </source>
</evidence>
<dbReference type="GO" id="GO:0006730">
    <property type="term" value="P:one-carbon metabolic process"/>
    <property type="evidence" value="ECO:0007669"/>
    <property type="project" value="UniProtKB-KW"/>
</dbReference>
<dbReference type="PANTHER" id="PTHR11136:SF5">
    <property type="entry name" value="FOLYLPOLYGLUTAMATE SYNTHASE, MITOCHONDRIAL"/>
    <property type="match status" value="1"/>
</dbReference>
<comment type="catalytic activity">
    <reaction evidence="12">
        <text>(6S)-5,6,7,8-tetrahydrofolyl-(gamma-L-Glu)(n) + L-glutamate + ATP = (6S)-5,6,7,8-tetrahydrofolyl-(gamma-L-Glu)(n+1) + ADP + phosphate + H(+)</text>
        <dbReference type="Rhea" id="RHEA:10580"/>
        <dbReference type="Rhea" id="RHEA-COMP:14738"/>
        <dbReference type="Rhea" id="RHEA-COMP:14740"/>
        <dbReference type="ChEBI" id="CHEBI:15378"/>
        <dbReference type="ChEBI" id="CHEBI:29985"/>
        <dbReference type="ChEBI" id="CHEBI:30616"/>
        <dbReference type="ChEBI" id="CHEBI:43474"/>
        <dbReference type="ChEBI" id="CHEBI:141005"/>
        <dbReference type="ChEBI" id="CHEBI:456216"/>
        <dbReference type="EC" id="6.3.2.17"/>
    </reaction>
</comment>
<dbReference type="PANTHER" id="PTHR11136">
    <property type="entry name" value="FOLYLPOLYGLUTAMATE SYNTHASE-RELATED"/>
    <property type="match status" value="1"/>
</dbReference>
<dbReference type="SUPFAM" id="SSF53623">
    <property type="entry name" value="MurD-like peptide ligases, catalytic domain"/>
    <property type="match status" value="1"/>
</dbReference>
<gene>
    <name evidence="13" type="ORF">G7Y89_g1057</name>
</gene>
<evidence type="ECO:0000256" key="9">
    <source>
        <dbReference type="ARBA" id="ARBA00022842"/>
    </source>
</evidence>
<organism evidence="13 14">
    <name type="scientific">Cudoniella acicularis</name>
    <dbReference type="NCBI Taxonomy" id="354080"/>
    <lineage>
        <taxon>Eukaryota</taxon>
        <taxon>Fungi</taxon>
        <taxon>Dikarya</taxon>
        <taxon>Ascomycota</taxon>
        <taxon>Pezizomycotina</taxon>
        <taxon>Leotiomycetes</taxon>
        <taxon>Helotiales</taxon>
        <taxon>Tricladiaceae</taxon>
        <taxon>Cudoniella</taxon>
    </lineage>
</organism>
<keyword evidence="9" id="KW-0460">Magnesium</keyword>
<dbReference type="Gene3D" id="3.40.1190.10">
    <property type="entry name" value="Mur-like, catalytic domain"/>
    <property type="match status" value="1"/>
</dbReference>
<evidence type="ECO:0000256" key="7">
    <source>
        <dbReference type="ARBA" id="ARBA00022741"/>
    </source>
</evidence>
<comment type="pathway">
    <text evidence="1">Cofactor biosynthesis; tetrahydrofolylpolyglutamate biosynthesis.</text>
</comment>
<keyword evidence="14" id="KW-1185">Reference proteome</keyword>
<evidence type="ECO:0000256" key="6">
    <source>
        <dbReference type="ARBA" id="ARBA00022723"/>
    </source>
</evidence>
<evidence type="ECO:0000256" key="8">
    <source>
        <dbReference type="ARBA" id="ARBA00022840"/>
    </source>
</evidence>
<dbReference type="UniPathway" id="UPA00850"/>
<dbReference type="OrthoDB" id="5212574at2759"/>
<evidence type="ECO:0000256" key="2">
    <source>
        <dbReference type="ARBA" id="ARBA00008276"/>
    </source>
</evidence>
<keyword evidence="5" id="KW-0436">Ligase</keyword>
<evidence type="ECO:0000256" key="5">
    <source>
        <dbReference type="ARBA" id="ARBA00022598"/>
    </source>
</evidence>
<evidence type="ECO:0000256" key="4">
    <source>
        <dbReference type="ARBA" id="ARBA00022563"/>
    </source>
</evidence>
<dbReference type="AlphaFoldDB" id="A0A8H4WAM1"/>
<evidence type="ECO:0000256" key="10">
    <source>
        <dbReference type="ARBA" id="ARBA00030592"/>
    </source>
</evidence>
<dbReference type="NCBIfam" id="TIGR01499">
    <property type="entry name" value="folC"/>
    <property type="match status" value="1"/>
</dbReference>
<protein>
    <recommendedName>
        <fullName evidence="3">tetrahydrofolate synthase</fullName>
        <ecNumber evidence="3">6.3.2.17</ecNumber>
    </recommendedName>
    <alternativeName>
        <fullName evidence="11">Folylpoly-gamma-glutamate synthetase</fullName>
    </alternativeName>
    <alternativeName>
        <fullName evidence="10">Tetrahydrofolylpolyglutamate synthase</fullName>
    </alternativeName>
</protein>
<name>A0A8H4WAM1_9HELO</name>
<evidence type="ECO:0000256" key="11">
    <source>
        <dbReference type="ARBA" id="ARBA00030876"/>
    </source>
</evidence>
<dbReference type="GO" id="GO:0005829">
    <property type="term" value="C:cytosol"/>
    <property type="evidence" value="ECO:0007669"/>
    <property type="project" value="TreeGrafter"/>
</dbReference>
<dbReference type="SUPFAM" id="SSF53244">
    <property type="entry name" value="MurD-like peptide ligases, peptide-binding domain"/>
    <property type="match status" value="1"/>
</dbReference>
<evidence type="ECO:0000313" key="14">
    <source>
        <dbReference type="Proteomes" id="UP000566819"/>
    </source>
</evidence>
<evidence type="ECO:0000256" key="12">
    <source>
        <dbReference type="ARBA" id="ARBA00047493"/>
    </source>
</evidence>
<keyword evidence="7" id="KW-0547">Nucleotide-binding</keyword>
<dbReference type="InterPro" id="IPR001645">
    <property type="entry name" value="Folylpolyglutamate_synth"/>
</dbReference>
<dbReference type="EC" id="6.3.2.17" evidence="3"/>
<keyword evidence="8" id="KW-0067">ATP-binding</keyword>
<dbReference type="GO" id="GO:0005524">
    <property type="term" value="F:ATP binding"/>
    <property type="evidence" value="ECO:0007669"/>
    <property type="project" value="UniProtKB-KW"/>
</dbReference>
<dbReference type="EMBL" id="JAAMPI010000039">
    <property type="protein sequence ID" value="KAF4637004.1"/>
    <property type="molecule type" value="Genomic_DNA"/>
</dbReference>
<dbReference type="Proteomes" id="UP000566819">
    <property type="component" value="Unassembled WGS sequence"/>
</dbReference>
<keyword evidence="4" id="KW-0554">One-carbon metabolism</keyword>
<dbReference type="GO" id="GO:0046872">
    <property type="term" value="F:metal ion binding"/>
    <property type="evidence" value="ECO:0007669"/>
    <property type="project" value="UniProtKB-KW"/>
</dbReference>
<evidence type="ECO:0000256" key="3">
    <source>
        <dbReference type="ARBA" id="ARBA00013025"/>
    </source>
</evidence>
<dbReference type="GO" id="GO:0005739">
    <property type="term" value="C:mitochondrion"/>
    <property type="evidence" value="ECO:0007669"/>
    <property type="project" value="TreeGrafter"/>
</dbReference>
<dbReference type="InterPro" id="IPR036565">
    <property type="entry name" value="Mur-like_cat_sf"/>
</dbReference>
<comment type="similarity">
    <text evidence="2">Belongs to the folylpolyglutamate synthase family.</text>
</comment>
<comment type="caution">
    <text evidence="13">The sequence shown here is derived from an EMBL/GenBank/DDBJ whole genome shotgun (WGS) entry which is preliminary data.</text>
</comment>
<dbReference type="GO" id="GO:0004326">
    <property type="term" value="F:tetrahydrofolylpolyglutamate synthase activity"/>
    <property type="evidence" value="ECO:0007669"/>
    <property type="project" value="UniProtKB-EC"/>
</dbReference>
<proteinExistence type="inferred from homology"/>
<reference evidence="13 14" key="1">
    <citation type="submission" date="2020-03" db="EMBL/GenBank/DDBJ databases">
        <title>Draft Genome Sequence of Cudoniella acicularis.</title>
        <authorList>
            <person name="Buettner E."/>
            <person name="Kellner H."/>
        </authorList>
    </citation>
    <scope>NUCLEOTIDE SEQUENCE [LARGE SCALE GENOMIC DNA]</scope>
    <source>
        <strain evidence="13 14">DSM 108380</strain>
    </source>
</reference>
<sequence>MNKLLKPQGVYNMERTYQNAIALLETRRRAYSKRWRDEHPQRAGEQVHLGGMPTVKGRPGLDRMGDWDIDLEMVHVAGTKGKGSTCAFVNSFLQQHGDTSGFPKKIGLYISPPLINTRERIQINAKPISEQLFATCTFEVWDQLWYHASQTTDGLENMPRYRQFLMLLSLHVFAREKVDVAVYETHSGSEYDCTNIIKPTATGITTIGMDHIRALGPSIENIAWHKAGIFKAGAPAFSMAQSPEVGAVLRHRAAEKGVLLNFVDVDDRLPPDAPVLRFEVQKMNATLAISLAETFLKKKQPEPDCRLTEIDIRRGLDRFSWPGRFHYIQDGKCQWYLDTAHNELSLKVATQWFAQSAATLQQK</sequence>